<feature type="region of interest" description="Disordered" evidence="1">
    <location>
        <begin position="164"/>
        <end position="191"/>
    </location>
</feature>
<accession>A0AAJ0GJ00</accession>
<dbReference type="Proteomes" id="UP001271007">
    <property type="component" value="Unassembled WGS sequence"/>
</dbReference>
<gene>
    <name evidence="3" type="ORF">LTR09_000012</name>
</gene>
<dbReference type="PROSITE" id="PS50097">
    <property type="entry name" value="BTB"/>
    <property type="match status" value="1"/>
</dbReference>
<keyword evidence="4" id="KW-1185">Reference proteome</keyword>
<evidence type="ECO:0000256" key="1">
    <source>
        <dbReference type="SAM" id="MobiDB-lite"/>
    </source>
</evidence>
<organism evidence="3 4">
    <name type="scientific">Extremus antarcticus</name>
    <dbReference type="NCBI Taxonomy" id="702011"/>
    <lineage>
        <taxon>Eukaryota</taxon>
        <taxon>Fungi</taxon>
        <taxon>Dikarya</taxon>
        <taxon>Ascomycota</taxon>
        <taxon>Pezizomycotina</taxon>
        <taxon>Dothideomycetes</taxon>
        <taxon>Dothideomycetidae</taxon>
        <taxon>Mycosphaerellales</taxon>
        <taxon>Extremaceae</taxon>
        <taxon>Extremus</taxon>
    </lineage>
</organism>
<evidence type="ECO:0000259" key="2">
    <source>
        <dbReference type="PROSITE" id="PS50097"/>
    </source>
</evidence>
<comment type="caution">
    <text evidence="3">The sequence shown here is derived from an EMBL/GenBank/DDBJ whole genome shotgun (WGS) entry which is preliminary data.</text>
</comment>
<dbReference type="InterPro" id="IPR000210">
    <property type="entry name" value="BTB/POZ_dom"/>
</dbReference>
<sequence>MTISSSNIDISHSGVFIFLVGDARFMIHEELAARFSKPLKAMIHGKMKEALLGIATLEEVDEATFGRFVEFIYTGDYNPATAVKVVKLADVQGEEDSHIDQSRQEDEVSRVSEDNGPYVDFSDSERARQVDDEDVSEHDHGSLHSRDSEGFFIRRRPDASTYPHPCYDYLKTERKTPDSDYNDTTSSPNLRDIFPIPSSGMHSQSTMPTAADCPYVDTSDRDLVPLFISHAQVYAFAHLYDVTELMHRAAFCLKRAHERLRRRPIDRRNRAGHLRL</sequence>
<dbReference type="PANTHER" id="PTHR47843">
    <property type="entry name" value="BTB DOMAIN-CONTAINING PROTEIN-RELATED"/>
    <property type="match status" value="1"/>
</dbReference>
<dbReference type="Gene3D" id="3.30.710.10">
    <property type="entry name" value="Potassium Channel Kv1.1, Chain A"/>
    <property type="match status" value="1"/>
</dbReference>
<feature type="domain" description="BTB" evidence="2">
    <location>
        <begin position="14"/>
        <end position="81"/>
    </location>
</feature>
<dbReference type="EMBL" id="JAWDJX010000001">
    <property type="protein sequence ID" value="KAK3058448.1"/>
    <property type="molecule type" value="Genomic_DNA"/>
</dbReference>
<dbReference type="AlphaFoldDB" id="A0AAJ0GJ00"/>
<dbReference type="SUPFAM" id="SSF54695">
    <property type="entry name" value="POZ domain"/>
    <property type="match status" value="1"/>
</dbReference>
<feature type="region of interest" description="Disordered" evidence="1">
    <location>
        <begin position="94"/>
        <end position="149"/>
    </location>
</feature>
<evidence type="ECO:0000313" key="3">
    <source>
        <dbReference type="EMBL" id="KAK3058448.1"/>
    </source>
</evidence>
<protein>
    <recommendedName>
        <fullName evidence="2">BTB domain-containing protein</fullName>
    </recommendedName>
</protein>
<dbReference type="InterPro" id="IPR011333">
    <property type="entry name" value="SKP1/BTB/POZ_sf"/>
</dbReference>
<feature type="compositionally biased region" description="Basic and acidic residues" evidence="1">
    <location>
        <begin position="95"/>
        <end position="113"/>
    </location>
</feature>
<dbReference type="Pfam" id="PF00651">
    <property type="entry name" value="BTB"/>
    <property type="match status" value="1"/>
</dbReference>
<feature type="compositionally biased region" description="Basic and acidic residues" evidence="1">
    <location>
        <begin position="137"/>
        <end position="149"/>
    </location>
</feature>
<reference evidence="3" key="1">
    <citation type="submission" date="2023-04" db="EMBL/GenBank/DDBJ databases">
        <title>Black Yeasts Isolated from many extreme environments.</title>
        <authorList>
            <person name="Coleine C."/>
            <person name="Stajich J.E."/>
            <person name="Selbmann L."/>
        </authorList>
    </citation>
    <scope>NUCLEOTIDE SEQUENCE</scope>
    <source>
        <strain evidence="3">CCFEE 5312</strain>
    </source>
</reference>
<evidence type="ECO:0000313" key="4">
    <source>
        <dbReference type="Proteomes" id="UP001271007"/>
    </source>
</evidence>
<proteinExistence type="predicted"/>
<name>A0AAJ0GJ00_9PEZI</name>